<dbReference type="RefSeq" id="XP_021863973.1">
    <property type="nucleotide sequence ID" value="XM_022008281.2"/>
</dbReference>
<reference evidence="3" key="2">
    <citation type="submission" date="2025-08" db="UniProtKB">
        <authorList>
            <consortium name="RefSeq"/>
        </authorList>
    </citation>
    <scope>IDENTIFICATION</scope>
    <source>
        <tissue evidence="3">Leaf</tissue>
    </source>
</reference>
<gene>
    <name evidence="3" type="primary">LOC110802818</name>
</gene>
<reference evidence="2" key="1">
    <citation type="journal article" date="2021" name="Nat. Commun.">
        <title>Genomic analyses provide insights into spinach domestication and the genetic basis of agronomic traits.</title>
        <authorList>
            <person name="Cai X."/>
            <person name="Sun X."/>
            <person name="Xu C."/>
            <person name="Sun H."/>
            <person name="Wang X."/>
            <person name="Ge C."/>
            <person name="Zhang Z."/>
            <person name="Wang Q."/>
            <person name="Fei Z."/>
            <person name="Jiao C."/>
            <person name="Wang Q."/>
        </authorList>
    </citation>
    <scope>NUCLEOTIDE SEQUENCE [LARGE SCALE GENOMIC DNA]</scope>
    <source>
        <strain evidence="2">cv. Varoflay</strain>
    </source>
</reference>
<evidence type="ECO:0000259" key="1">
    <source>
        <dbReference type="PROSITE" id="PS50280"/>
    </source>
</evidence>
<accession>A0A9R0JBI0</accession>
<evidence type="ECO:0000313" key="3">
    <source>
        <dbReference type="RefSeq" id="XP_021863973.1"/>
    </source>
</evidence>
<dbReference type="Proteomes" id="UP000813463">
    <property type="component" value="Chromosome 2"/>
</dbReference>
<dbReference type="InterPro" id="IPR046341">
    <property type="entry name" value="SET_dom_sf"/>
</dbReference>
<dbReference type="InterPro" id="IPR044238">
    <property type="entry name" value="ASHR2-like"/>
</dbReference>
<dbReference type="InterPro" id="IPR001214">
    <property type="entry name" value="SET_dom"/>
</dbReference>
<protein>
    <submittedName>
        <fullName evidence="3">Histone-lysine N-methyltransferase ASHR2</fullName>
    </submittedName>
</protein>
<dbReference type="SUPFAM" id="SSF82199">
    <property type="entry name" value="SET domain"/>
    <property type="match status" value="1"/>
</dbReference>
<dbReference type="Gene3D" id="1.10.220.160">
    <property type="match status" value="1"/>
</dbReference>
<dbReference type="OrthoDB" id="265717at2759"/>
<evidence type="ECO:0000313" key="2">
    <source>
        <dbReference type="Proteomes" id="UP000813463"/>
    </source>
</evidence>
<dbReference type="SMART" id="SM00317">
    <property type="entry name" value="SET"/>
    <property type="match status" value="1"/>
</dbReference>
<proteinExistence type="predicted"/>
<dbReference type="Gene3D" id="2.170.270.10">
    <property type="entry name" value="SET domain"/>
    <property type="match status" value="1"/>
</dbReference>
<dbReference type="PROSITE" id="PS50280">
    <property type="entry name" value="SET"/>
    <property type="match status" value="1"/>
</dbReference>
<name>A0A9R0JBI0_SPIOL</name>
<dbReference type="AlphaFoldDB" id="A0A9R0JBI0"/>
<sequence>MEQNTAENWQECIPGSLKLVEIEGKGRGLVASEPLKGGQVVLQESPILTFSAFPLKHGRNDEEKAANASSTYYCSHCYRQCMVSEGFSCPSCSHPSHTVFCSYKCLSSGLSKIHTPWVCDALRQFRHCSLLLDHQPEERQVQARYLVAAYNLAITSPSTFKTLLSLHGEGRQKDVDSAMFLHSIISSLSFPDGFSAPSVETIAALLDKESCNSFSLMEPYSVNGGRSARAYGLYKNASSFNHDCLPNACRFDYLDSIKDDKNSTDLVIRMIQDVPPGKEICISYFRVGLSYCERKQRLLDYFGFACFCDRCKVDESNDKDGSGGADDDDDDDSTFIAKYMCERENCGGTLAPLPPSNGNPFNIMECNFCGMLSKQKQE</sequence>
<dbReference type="Pfam" id="PF00856">
    <property type="entry name" value="SET"/>
    <property type="match status" value="1"/>
</dbReference>
<dbReference type="PANTHER" id="PTHR47420">
    <property type="entry name" value="HISTONE-LYSINE N-METHYLTRANSFERASE ASHR2"/>
    <property type="match status" value="1"/>
</dbReference>
<dbReference type="CDD" id="cd20071">
    <property type="entry name" value="SET_SMYD"/>
    <property type="match status" value="1"/>
</dbReference>
<dbReference type="Gene3D" id="6.10.140.2220">
    <property type="match status" value="1"/>
</dbReference>
<dbReference type="PANTHER" id="PTHR47420:SF3">
    <property type="entry name" value="HISTONE-LYSINE N-METHYLTRANSFERASE ASHR2"/>
    <property type="match status" value="1"/>
</dbReference>
<feature type="domain" description="SET" evidence="1">
    <location>
        <begin position="15"/>
        <end position="285"/>
    </location>
</feature>
<organism evidence="2 3">
    <name type="scientific">Spinacia oleracea</name>
    <name type="common">Spinach</name>
    <dbReference type="NCBI Taxonomy" id="3562"/>
    <lineage>
        <taxon>Eukaryota</taxon>
        <taxon>Viridiplantae</taxon>
        <taxon>Streptophyta</taxon>
        <taxon>Embryophyta</taxon>
        <taxon>Tracheophyta</taxon>
        <taxon>Spermatophyta</taxon>
        <taxon>Magnoliopsida</taxon>
        <taxon>eudicotyledons</taxon>
        <taxon>Gunneridae</taxon>
        <taxon>Pentapetalae</taxon>
        <taxon>Caryophyllales</taxon>
        <taxon>Chenopodiaceae</taxon>
        <taxon>Chenopodioideae</taxon>
        <taxon>Anserineae</taxon>
        <taxon>Spinacia</taxon>
    </lineage>
</organism>
<dbReference type="GeneID" id="110802818"/>
<dbReference type="KEGG" id="soe:110802818"/>
<keyword evidence="2" id="KW-1185">Reference proteome</keyword>